<keyword evidence="1" id="KW-0472">Membrane</keyword>
<evidence type="ECO:0000313" key="2">
    <source>
        <dbReference type="EMBL" id="QGY46105.1"/>
    </source>
</evidence>
<keyword evidence="1" id="KW-0812">Transmembrane</keyword>
<dbReference type="AlphaFoldDB" id="A0A6I6JSR3"/>
<feature type="transmembrane region" description="Helical" evidence="1">
    <location>
        <begin position="45"/>
        <end position="67"/>
    </location>
</feature>
<gene>
    <name evidence="2" type="ORF">GM418_21270</name>
</gene>
<proteinExistence type="predicted"/>
<dbReference type="EMBL" id="CP046401">
    <property type="protein sequence ID" value="QGY46105.1"/>
    <property type="molecule type" value="Genomic_DNA"/>
</dbReference>
<dbReference type="Proteomes" id="UP000428260">
    <property type="component" value="Chromosome"/>
</dbReference>
<evidence type="ECO:0000256" key="1">
    <source>
        <dbReference type="SAM" id="Phobius"/>
    </source>
</evidence>
<dbReference type="KEGG" id="mcos:GM418_21270"/>
<name>A0A6I6JSR3_9BACT</name>
<keyword evidence="3" id="KW-1185">Reference proteome</keyword>
<evidence type="ECO:0000313" key="3">
    <source>
        <dbReference type="Proteomes" id="UP000428260"/>
    </source>
</evidence>
<dbReference type="RefSeq" id="WP_158869243.1">
    <property type="nucleotide sequence ID" value="NZ_CP046401.1"/>
</dbReference>
<accession>A0A6I6JSR3</accession>
<sequence>MIVFYLPPVSPLELLLQVWQKIPIYSGIIAAEALGSLVSKSVLRICIWGTIAMAMSALIGYLFGVGIN</sequence>
<keyword evidence="1" id="KW-1133">Transmembrane helix</keyword>
<reference evidence="2 3" key="1">
    <citation type="submission" date="2019-11" db="EMBL/GenBank/DDBJ databases">
        <authorList>
            <person name="Zheng R.K."/>
            <person name="Sun C.M."/>
        </authorList>
    </citation>
    <scope>NUCLEOTIDE SEQUENCE [LARGE SCALE GENOMIC DNA]</scope>
    <source>
        <strain evidence="2 3">WC007</strain>
    </source>
</reference>
<protein>
    <submittedName>
        <fullName evidence="2">Uncharacterized protein</fullName>
    </submittedName>
</protein>
<organism evidence="2 3">
    <name type="scientific">Maribellus comscasis</name>
    <dbReference type="NCBI Taxonomy" id="2681766"/>
    <lineage>
        <taxon>Bacteria</taxon>
        <taxon>Pseudomonadati</taxon>
        <taxon>Bacteroidota</taxon>
        <taxon>Bacteroidia</taxon>
        <taxon>Marinilabiliales</taxon>
        <taxon>Prolixibacteraceae</taxon>
        <taxon>Maribellus</taxon>
    </lineage>
</organism>